<dbReference type="AlphaFoldDB" id="A0A4R8Q5I0"/>
<accession>A0A4R8Q5I0</accession>
<dbReference type="Pfam" id="PF00248">
    <property type="entry name" value="Aldo_ket_red"/>
    <property type="match status" value="1"/>
</dbReference>
<comment type="caution">
    <text evidence="3">The sequence shown here is derived from an EMBL/GenBank/DDBJ whole genome shotgun (WGS) entry which is preliminary data.</text>
</comment>
<reference evidence="3 4" key="1">
    <citation type="submission" date="2018-11" db="EMBL/GenBank/DDBJ databases">
        <title>Genome sequence and assembly of Colletotrichum spinosum.</title>
        <authorList>
            <person name="Gan P."/>
            <person name="Shirasu K."/>
        </authorList>
    </citation>
    <scope>NUCLEOTIDE SEQUENCE [LARGE SCALE GENOMIC DNA]</scope>
    <source>
        <strain evidence="3 4">CBS 515.97</strain>
    </source>
</reference>
<evidence type="ECO:0000313" key="4">
    <source>
        <dbReference type="Proteomes" id="UP000295083"/>
    </source>
</evidence>
<dbReference type="EMBL" id="QAPG01000065">
    <property type="protein sequence ID" value="TDZ33448.1"/>
    <property type="molecule type" value="Genomic_DNA"/>
</dbReference>
<dbReference type="GO" id="GO:0016491">
    <property type="term" value="F:oxidoreductase activity"/>
    <property type="evidence" value="ECO:0007669"/>
    <property type="project" value="UniProtKB-KW"/>
</dbReference>
<feature type="domain" description="NADP-dependent oxidoreductase" evidence="2">
    <location>
        <begin position="12"/>
        <end position="317"/>
    </location>
</feature>
<gene>
    <name evidence="3" type="primary">sirO</name>
    <name evidence="3" type="ORF">C8035_v011826</name>
</gene>
<dbReference type="PANTHER" id="PTHR43364:SF4">
    <property type="entry name" value="NAD(P)-LINKED OXIDOREDUCTASE SUPERFAMILY PROTEIN"/>
    <property type="match status" value="1"/>
</dbReference>
<proteinExistence type="predicted"/>
<dbReference type="InterPro" id="IPR050523">
    <property type="entry name" value="AKR_Detox_Biosynth"/>
</dbReference>
<organism evidence="3 4">
    <name type="scientific">Colletotrichum spinosum</name>
    <dbReference type="NCBI Taxonomy" id="1347390"/>
    <lineage>
        <taxon>Eukaryota</taxon>
        <taxon>Fungi</taxon>
        <taxon>Dikarya</taxon>
        <taxon>Ascomycota</taxon>
        <taxon>Pezizomycotina</taxon>
        <taxon>Sordariomycetes</taxon>
        <taxon>Hypocreomycetidae</taxon>
        <taxon>Glomerellales</taxon>
        <taxon>Glomerellaceae</taxon>
        <taxon>Colletotrichum</taxon>
        <taxon>Colletotrichum orbiculare species complex</taxon>
    </lineage>
</organism>
<dbReference type="CDD" id="cd19075">
    <property type="entry name" value="AKR_AKR7A1-5"/>
    <property type="match status" value="1"/>
</dbReference>
<keyword evidence="1" id="KW-0560">Oxidoreductase</keyword>
<dbReference type="SUPFAM" id="SSF51430">
    <property type="entry name" value="NAD(P)-linked oxidoreductase"/>
    <property type="match status" value="1"/>
</dbReference>
<keyword evidence="4" id="KW-1185">Reference proteome</keyword>
<dbReference type="InterPro" id="IPR036812">
    <property type="entry name" value="NAD(P)_OxRdtase_dom_sf"/>
</dbReference>
<evidence type="ECO:0000259" key="2">
    <source>
        <dbReference type="Pfam" id="PF00248"/>
    </source>
</evidence>
<evidence type="ECO:0000313" key="3">
    <source>
        <dbReference type="EMBL" id="TDZ33448.1"/>
    </source>
</evidence>
<name>A0A4R8Q5I0_9PEZI</name>
<protein>
    <submittedName>
        <fullName evidence="3">Oxidoreductase sirO</fullName>
    </submittedName>
</protein>
<evidence type="ECO:0000256" key="1">
    <source>
        <dbReference type="ARBA" id="ARBA00023002"/>
    </source>
</evidence>
<dbReference type="Gene3D" id="3.20.20.100">
    <property type="entry name" value="NADP-dependent oxidoreductase domain"/>
    <property type="match status" value="1"/>
</dbReference>
<dbReference type="Proteomes" id="UP000295083">
    <property type="component" value="Unassembled WGS sequence"/>
</dbReference>
<dbReference type="InterPro" id="IPR023210">
    <property type="entry name" value="NADP_OxRdtase_dom"/>
</dbReference>
<dbReference type="PANTHER" id="PTHR43364">
    <property type="entry name" value="NADH-SPECIFIC METHYLGLYOXAL REDUCTASE-RELATED"/>
    <property type="match status" value="1"/>
</dbReference>
<sequence>MAAVAAKSPINLVVGAGNIGDTSIDRMARFDTPKQVSGFLDTFTRRGYNQLDTSCMYSPAAPGSSEPRIGAVNAGDKFVIDTKVGSWNPKAHEKEKILRQVDISLKELKIKQINTYYLHLPDRETPFEEPCEAMNEAYKAGKFKQWGICNYSAAEVRRFIDICEERGFVKPGVYQGQYNPLVRGGEKELFDVLRKNGIAFYAYSPAAAGFFAGNHKNVKDGGRYDTTLKVGEIYAALYLKPAIQEATEKALEVASKHDIGGHAAALRWTVHHSILGKEHGDSVILGASSPGQLESNIDMIEQGPLPDDVVDALEALYKEVGDQIPYHL</sequence>